<proteinExistence type="inferred from homology"/>
<dbReference type="PRINTS" id="PR00080">
    <property type="entry name" value="SDRFAMILY"/>
</dbReference>
<organism evidence="4 5">
    <name type="scientific">Nonomuraea composti</name>
    <dbReference type="NCBI Taxonomy" id="2720023"/>
    <lineage>
        <taxon>Bacteria</taxon>
        <taxon>Bacillati</taxon>
        <taxon>Actinomycetota</taxon>
        <taxon>Actinomycetes</taxon>
        <taxon>Streptosporangiales</taxon>
        <taxon>Streptosporangiaceae</taxon>
        <taxon>Nonomuraea</taxon>
    </lineage>
</organism>
<dbReference type="NCBIfam" id="NF004826">
    <property type="entry name" value="PRK06182.1"/>
    <property type="match status" value="1"/>
</dbReference>
<dbReference type="CDD" id="cd05374">
    <property type="entry name" value="17beta-HSD-like_SDR_c"/>
    <property type="match status" value="1"/>
</dbReference>
<keyword evidence="5" id="KW-1185">Reference proteome</keyword>
<dbReference type="RefSeq" id="WP_168007290.1">
    <property type="nucleotide sequence ID" value="NZ_JAATEP010000002.1"/>
</dbReference>
<protein>
    <submittedName>
        <fullName evidence="4">SDR family NAD(P)-dependent oxidoreductase</fullName>
    </submittedName>
</protein>
<reference evidence="4 5" key="1">
    <citation type="submission" date="2020-03" db="EMBL/GenBank/DDBJ databases">
        <title>WGS of actinomycetes isolated from Thailand.</title>
        <authorList>
            <person name="Thawai C."/>
        </authorList>
    </citation>
    <scope>NUCLEOTIDE SEQUENCE [LARGE SCALE GENOMIC DNA]</scope>
    <source>
        <strain evidence="4 5">FMUSA5-5</strain>
    </source>
</reference>
<name>A0ABX1AW75_9ACTN</name>
<dbReference type="SUPFAM" id="SSF51735">
    <property type="entry name" value="NAD(P)-binding Rossmann-fold domains"/>
    <property type="match status" value="1"/>
</dbReference>
<dbReference type="PANTHER" id="PTHR44169:SF6">
    <property type="entry name" value="NADPH-DEPENDENT 1-ACYLDIHYDROXYACETONE PHOSPHATE REDUCTASE"/>
    <property type="match status" value="1"/>
</dbReference>
<keyword evidence="2" id="KW-0560">Oxidoreductase</keyword>
<evidence type="ECO:0000256" key="2">
    <source>
        <dbReference type="ARBA" id="ARBA00023002"/>
    </source>
</evidence>
<evidence type="ECO:0000313" key="5">
    <source>
        <dbReference type="Proteomes" id="UP000696294"/>
    </source>
</evidence>
<dbReference type="Gene3D" id="3.40.50.720">
    <property type="entry name" value="NAD(P)-binding Rossmann-like Domain"/>
    <property type="match status" value="1"/>
</dbReference>
<dbReference type="InterPro" id="IPR002347">
    <property type="entry name" value="SDR_fam"/>
</dbReference>
<dbReference type="Proteomes" id="UP000696294">
    <property type="component" value="Unassembled WGS sequence"/>
</dbReference>
<comment type="caution">
    <text evidence="4">The sequence shown here is derived from an EMBL/GenBank/DDBJ whole genome shotgun (WGS) entry which is preliminary data.</text>
</comment>
<evidence type="ECO:0000313" key="4">
    <source>
        <dbReference type="EMBL" id="NJP88877.1"/>
    </source>
</evidence>
<dbReference type="PRINTS" id="PR00081">
    <property type="entry name" value="GDHRDH"/>
</dbReference>
<dbReference type="PANTHER" id="PTHR44169">
    <property type="entry name" value="NADPH-DEPENDENT 1-ACYLDIHYDROXYACETONE PHOSPHATE REDUCTASE"/>
    <property type="match status" value="1"/>
</dbReference>
<sequence length="280" mass="29886">MSAKVCLVTGASSGIGQATARELLRAGHVVYGAARRAHLMGALREAGGHALPMDVTEEEDLHRVVRTIVDAHGRIDVLVNNAGTVVHGAVEDTPLAMAREVFEVNVFGPARLTQLVLPHLRHQRSGTIVNVSSIGGELALPLGAWYYASKHAQEAFSDTLRMEVAPFGIDVVVIQPGIIRTGFEAGSARQLREISGQGPYHRMAEAMAQAAEAAMNDPDSPASDPGVVAATILRAIEAPRPETRYVVGWQAEALLNLHRTLPDRDFDAAVTAHHPARSTS</sequence>
<evidence type="ECO:0000256" key="1">
    <source>
        <dbReference type="ARBA" id="ARBA00006484"/>
    </source>
</evidence>
<comment type="similarity">
    <text evidence="1 3">Belongs to the short-chain dehydrogenases/reductases (SDR) family.</text>
</comment>
<dbReference type="Pfam" id="PF00106">
    <property type="entry name" value="adh_short"/>
    <property type="match status" value="1"/>
</dbReference>
<gene>
    <name evidence="4" type="ORF">HCN51_05295</name>
</gene>
<evidence type="ECO:0000256" key="3">
    <source>
        <dbReference type="RuleBase" id="RU000363"/>
    </source>
</evidence>
<accession>A0ABX1AW75</accession>
<dbReference type="EMBL" id="JAATEP010000002">
    <property type="protein sequence ID" value="NJP88877.1"/>
    <property type="molecule type" value="Genomic_DNA"/>
</dbReference>
<dbReference type="InterPro" id="IPR036291">
    <property type="entry name" value="NAD(P)-bd_dom_sf"/>
</dbReference>